<name>A0ACA9PKP7_9GLOM</name>
<evidence type="ECO:0000313" key="1">
    <source>
        <dbReference type="EMBL" id="CAG8710920.1"/>
    </source>
</evidence>
<comment type="caution">
    <text evidence="1">The sequence shown here is derived from an EMBL/GenBank/DDBJ whole genome shotgun (WGS) entry which is preliminary data.</text>
</comment>
<dbReference type="EMBL" id="CAJVPT010035272">
    <property type="protein sequence ID" value="CAG8710920.1"/>
    <property type="molecule type" value="Genomic_DNA"/>
</dbReference>
<proteinExistence type="predicted"/>
<keyword evidence="2" id="KW-1185">Reference proteome</keyword>
<reference evidence="1" key="1">
    <citation type="submission" date="2021-06" db="EMBL/GenBank/DDBJ databases">
        <authorList>
            <person name="Kallberg Y."/>
            <person name="Tangrot J."/>
            <person name="Rosling A."/>
        </authorList>
    </citation>
    <scope>NUCLEOTIDE SEQUENCE</scope>
    <source>
        <strain evidence="1">CL356</strain>
    </source>
</reference>
<evidence type="ECO:0000313" key="2">
    <source>
        <dbReference type="Proteomes" id="UP000789525"/>
    </source>
</evidence>
<accession>A0ACA9PKP7</accession>
<feature type="non-terminal residue" evidence="1">
    <location>
        <position position="60"/>
    </location>
</feature>
<protein>
    <submittedName>
        <fullName evidence="1">13646_t:CDS:1</fullName>
    </submittedName>
</protein>
<dbReference type="Proteomes" id="UP000789525">
    <property type="component" value="Unassembled WGS sequence"/>
</dbReference>
<gene>
    <name evidence="1" type="ORF">ACOLOM_LOCUS10667</name>
</gene>
<sequence>MSSGKKIDYSQTHFAEISSSGSGNVGSYINSQPLEVGVMQASYSKSYPIKENPHKFYGDM</sequence>
<organism evidence="1 2">
    <name type="scientific">Acaulospora colombiana</name>
    <dbReference type="NCBI Taxonomy" id="27376"/>
    <lineage>
        <taxon>Eukaryota</taxon>
        <taxon>Fungi</taxon>
        <taxon>Fungi incertae sedis</taxon>
        <taxon>Mucoromycota</taxon>
        <taxon>Glomeromycotina</taxon>
        <taxon>Glomeromycetes</taxon>
        <taxon>Diversisporales</taxon>
        <taxon>Acaulosporaceae</taxon>
        <taxon>Acaulospora</taxon>
    </lineage>
</organism>